<protein>
    <submittedName>
        <fullName evidence="7">Sodium/potassium-transporting ATPase subunit beta-3</fullName>
    </submittedName>
</protein>
<evidence type="ECO:0000256" key="2">
    <source>
        <dbReference type="ARBA" id="ARBA00005876"/>
    </source>
</evidence>
<dbReference type="Gene3D" id="2.60.40.1660">
    <property type="entry name" value="Na, k-atpase alpha subunit"/>
    <property type="match status" value="1"/>
</dbReference>
<dbReference type="GO" id="GO:0030007">
    <property type="term" value="P:intracellular potassium ion homeostasis"/>
    <property type="evidence" value="ECO:0007669"/>
    <property type="project" value="TreeGrafter"/>
</dbReference>
<comment type="subcellular location">
    <subcellularLocation>
        <location evidence="1">Membrane</location>
        <topology evidence="1">Single-pass type II membrane protein</topology>
    </subcellularLocation>
</comment>
<keyword evidence="6" id="KW-0472">Membrane</keyword>
<evidence type="ECO:0000256" key="5">
    <source>
        <dbReference type="ARBA" id="ARBA00022989"/>
    </source>
</evidence>
<dbReference type="GO" id="GO:0006883">
    <property type="term" value="P:intracellular sodium ion homeostasis"/>
    <property type="evidence" value="ECO:0007669"/>
    <property type="project" value="TreeGrafter"/>
</dbReference>
<reference evidence="7" key="1">
    <citation type="submission" date="2020-04" db="EMBL/GenBank/DDBJ databases">
        <authorList>
            <person name="Neveu A P."/>
        </authorList>
    </citation>
    <scope>NUCLEOTIDE SEQUENCE</scope>
    <source>
        <tissue evidence="7">Whole embryo</tissue>
    </source>
</reference>
<dbReference type="Pfam" id="PF00287">
    <property type="entry name" value="Na_K-ATPase"/>
    <property type="match status" value="1"/>
</dbReference>
<evidence type="ECO:0000256" key="1">
    <source>
        <dbReference type="ARBA" id="ARBA00004606"/>
    </source>
</evidence>
<dbReference type="GO" id="GO:0036376">
    <property type="term" value="P:sodium ion export across plasma membrane"/>
    <property type="evidence" value="ECO:0007669"/>
    <property type="project" value="TreeGrafter"/>
</dbReference>
<accession>A0A6F9D6F0</accession>
<dbReference type="InterPro" id="IPR000402">
    <property type="entry name" value="Na/K_ATPase_sub_beta"/>
</dbReference>
<dbReference type="GO" id="GO:0005890">
    <property type="term" value="C:sodium:potassium-exchanging ATPase complex"/>
    <property type="evidence" value="ECO:0007669"/>
    <property type="project" value="InterPro"/>
</dbReference>
<proteinExistence type="evidence at transcript level"/>
<dbReference type="GO" id="GO:1990573">
    <property type="term" value="P:potassium ion import across plasma membrane"/>
    <property type="evidence" value="ECO:0007669"/>
    <property type="project" value="TreeGrafter"/>
</dbReference>
<name>A0A6F9D6F0_9ASCI</name>
<evidence type="ECO:0000256" key="6">
    <source>
        <dbReference type="ARBA" id="ARBA00023136"/>
    </source>
</evidence>
<organism evidence="7">
    <name type="scientific">Phallusia mammillata</name>
    <dbReference type="NCBI Taxonomy" id="59560"/>
    <lineage>
        <taxon>Eukaryota</taxon>
        <taxon>Metazoa</taxon>
        <taxon>Chordata</taxon>
        <taxon>Tunicata</taxon>
        <taxon>Ascidiacea</taxon>
        <taxon>Phlebobranchia</taxon>
        <taxon>Ascidiidae</taxon>
        <taxon>Phallusia</taxon>
    </lineage>
</organism>
<gene>
    <name evidence="7" type="primary">Atp1b3-003</name>
</gene>
<sequence length="279" mass="31281">MFYYSFLAALFAASISIVLSTLSNDIPRFQTRLQTPGMSIQPRLNSRQSLSSDIKYTVSNADSRNVFVNQYEKFLYPYAAVNQTKAKNCTNQKPGVPSTFTGDNINTPCFFDKNSLGPCAVKPYGYDVGKPCILVKVNKIINWFPVGFTNLDNAVAASDSKAPPLRDVLTTRGVVYDPLIMYVACYGRKEADMVNLNGDTNQVSSATAYYPRSGGIEFKYYPYYGNNRDPNYRVPLVAVQFNNVTRGQDINVGCKVYAKNIIDDMRMKVGYYSFVLRID</sequence>
<comment type="similarity">
    <text evidence="2">Belongs to the X(+)/potassium ATPases subunit beta family.</text>
</comment>
<dbReference type="PANTHER" id="PTHR11523:SF28">
    <property type="entry name" value="NA_K-ATPASE BETA SUBUNIT ISOFORM 4-RELATED"/>
    <property type="match status" value="1"/>
</dbReference>
<dbReference type="PANTHER" id="PTHR11523">
    <property type="entry name" value="SODIUM/POTASSIUM-DEPENDENT ATPASE BETA SUBUNIT"/>
    <property type="match status" value="1"/>
</dbReference>
<dbReference type="InterPro" id="IPR038702">
    <property type="entry name" value="Na/K_ATPase_sub_beta_sf"/>
</dbReference>
<evidence type="ECO:0000313" key="7">
    <source>
        <dbReference type="EMBL" id="CAB3224450.1"/>
    </source>
</evidence>
<evidence type="ECO:0000256" key="3">
    <source>
        <dbReference type="ARBA" id="ARBA00022692"/>
    </source>
</evidence>
<evidence type="ECO:0000256" key="4">
    <source>
        <dbReference type="ARBA" id="ARBA00022968"/>
    </source>
</evidence>
<keyword evidence="5" id="KW-1133">Transmembrane helix</keyword>
<dbReference type="EMBL" id="LR783172">
    <property type="protein sequence ID" value="CAB3224450.1"/>
    <property type="molecule type" value="mRNA"/>
</dbReference>
<keyword evidence="3" id="KW-0812">Transmembrane</keyword>
<dbReference type="AlphaFoldDB" id="A0A6F9D6F0"/>
<keyword evidence="4" id="KW-0735">Signal-anchor</keyword>
<dbReference type="GO" id="GO:0001671">
    <property type="term" value="F:ATPase activator activity"/>
    <property type="evidence" value="ECO:0007669"/>
    <property type="project" value="TreeGrafter"/>
</dbReference>